<reference evidence="2 3" key="1">
    <citation type="submission" date="2017-11" db="EMBL/GenBank/DDBJ databases">
        <title>Rhodohalobacter 15182 sp. nov., isolated from a salt lake.</title>
        <authorList>
            <person name="Han S."/>
        </authorList>
    </citation>
    <scope>NUCLEOTIDE SEQUENCE [LARGE SCALE GENOMIC DNA]</scope>
    <source>
        <strain evidence="2 3">15182</strain>
    </source>
</reference>
<dbReference type="RefSeq" id="WP_101071208.1">
    <property type="nucleotide sequence ID" value="NZ_PISP01000001.1"/>
</dbReference>
<dbReference type="PANTHER" id="PTHR43245:SF58">
    <property type="entry name" value="BLL5923 PROTEIN"/>
    <property type="match status" value="1"/>
</dbReference>
<organism evidence="2 3">
    <name type="scientific">Rhodohalobacter barkolensis</name>
    <dbReference type="NCBI Taxonomy" id="2053187"/>
    <lineage>
        <taxon>Bacteria</taxon>
        <taxon>Pseudomonadati</taxon>
        <taxon>Balneolota</taxon>
        <taxon>Balneolia</taxon>
        <taxon>Balneolales</taxon>
        <taxon>Balneolaceae</taxon>
        <taxon>Rhodohalobacter</taxon>
    </lineage>
</organism>
<gene>
    <name evidence="2" type="ORF">CWD77_00335</name>
</gene>
<dbReference type="InterPro" id="IPR036291">
    <property type="entry name" value="NAD(P)-bd_dom_sf"/>
</dbReference>
<dbReference type="Pfam" id="PF01370">
    <property type="entry name" value="Epimerase"/>
    <property type="match status" value="1"/>
</dbReference>
<keyword evidence="3" id="KW-1185">Reference proteome</keyword>
<evidence type="ECO:0000313" key="3">
    <source>
        <dbReference type="Proteomes" id="UP000233398"/>
    </source>
</evidence>
<accession>A0A2N0VIE1</accession>
<evidence type="ECO:0000313" key="2">
    <source>
        <dbReference type="EMBL" id="PKD43965.1"/>
    </source>
</evidence>
<evidence type="ECO:0000259" key="1">
    <source>
        <dbReference type="Pfam" id="PF01370"/>
    </source>
</evidence>
<dbReference type="Gene3D" id="3.40.50.720">
    <property type="entry name" value="NAD(P)-binding Rossmann-like Domain"/>
    <property type="match status" value="1"/>
</dbReference>
<dbReference type="EMBL" id="PISP01000001">
    <property type="protein sequence ID" value="PKD43965.1"/>
    <property type="molecule type" value="Genomic_DNA"/>
</dbReference>
<proteinExistence type="predicted"/>
<dbReference type="SUPFAM" id="SSF51735">
    <property type="entry name" value="NAD(P)-binding Rossmann-fold domains"/>
    <property type="match status" value="1"/>
</dbReference>
<dbReference type="PANTHER" id="PTHR43245">
    <property type="entry name" value="BIFUNCTIONAL POLYMYXIN RESISTANCE PROTEIN ARNA"/>
    <property type="match status" value="1"/>
</dbReference>
<dbReference type="AlphaFoldDB" id="A0A2N0VIE1"/>
<sequence length="324" mass="36616">MNAFVTGGTGFIGSHLVDSLIDHPDYDKIKCLVRSSEKWLDGKKYEKINGHLHSINVIDKALDDVDVIFHIAAIVKAPTQAEFNYANVEATENLLRLAMKKGIKKMVILSSLAAAGPSEGRPKTESDRMNPVSMYGESKKRMEEMVKEVATDDMSITILRPPAVYGPREDQIYTLFKMMKFGVAPIVGDGNHPELSIVYVKDVVLAILKAAEQKEKGIHTYFISGDKVANWNMIRNIVTTVLDKKNIPIKLNPKWVKKIAATVETTASFFGLYPVINREKANEMILEWTCSHEKATRELDYQPEYSLEEGISRTLRWYKKHGWL</sequence>
<protein>
    <recommendedName>
        <fullName evidence="1">NAD-dependent epimerase/dehydratase domain-containing protein</fullName>
    </recommendedName>
</protein>
<comment type="caution">
    <text evidence="2">The sequence shown here is derived from an EMBL/GenBank/DDBJ whole genome shotgun (WGS) entry which is preliminary data.</text>
</comment>
<dbReference type="InterPro" id="IPR050177">
    <property type="entry name" value="Lipid_A_modif_metabolic_enz"/>
</dbReference>
<dbReference type="InterPro" id="IPR001509">
    <property type="entry name" value="Epimerase_deHydtase"/>
</dbReference>
<dbReference type="OrthoDB" id="1490291at2"/>
<dbReference type="Proteomes" id="UP000233398">
    <property type="component" value="Unassembled WGS sequence"/>
</dbReference>
<feature type="domain" description="NAD-dependent epimerase/dehydratase" evidence="1">
    <location>
        <begin position="4"/>
        <end position="219"/>
    </location>
</feature>
<name>A0A2N0VIE1_9BACT</name>